<dbReference type="Proteomes" id="UP000198875">
    <property type="component" value="Unassembled WGS sequence"/>
</dbReference>
<dbReference type="RefSeq" id="WP_071509895.1">
    <property type="nucleotide sequence ID" value="NZ_CSTD01000001.1"/>
</dbReference>
<evidence type="ECO:0000313" key="2">
    <source>
        <dbReference type="Proteomes" id="UP000198875"/>
    </source>
</evidence>
<name>A0A0U0W464_MYCBE</name>
<dbReference type="EMBL" id="CSTD01000001">
    <property type="protein sequence ID" value="CPR04072.1"/>
    <property type="molecule type" value="Genomic_DNA"/>
</dbReference>
<dbReference type="AlphaFoldDB" id="A0A0U0W464"/>
<sequence length="252" mass="26941">MSPQAENRPLWQVDAPAGGWPSPWPQLVEIAHAVPCTQWTLVGGLMVQLHAVRAGLPLTRATRDVDMILHIETGAATFGGVRRDLERLGYRLREPVGSGPVHRFVRGAGDGETVDVMVADRLPLKLHPKVLQRKVFAVPGGTSALRKTVNCEVTAGAGAVTLSIPDVLGALVLKGAAYLDDSRDRGRHLDDAAVLACAVTDPVGDRARMIGSDRKRIAALWTMLSDLGHRSWIATGTNSRRGHAALRVLSGG</sequence>
<proteinExistence type="predicted"/>
<evidence type="ECO:0000313" key="1">
    <source>
        <dbReference type="EMBL" id="CPR04072.1"/>
    </source>
</evidence>
<accession>A0A0U0W464</accession>
<reference evidence="1 2" key="1">
    <citation type="submission" date="2015-03" db="EMBL/GenBank/DDBJ databases">
        <authorList>
            <person name="Murphy D."/>
        </authorList>
    </citation>
    <scope>NUCLEOTIDE SEQUENCE [LARGE SCALE GENOMIC DNA]</scope>
    <source>
        <strain evidence="1 2">DSM 44277</strain>
    </source>
</reference>
<organism evidence="1 2">
    <name type="scientific">Mycobacterium bohemicum DSM 44277</name>
    <dbReference type="NCBI Taxonomy" id="1236609"/>
    <lineage>
        <taxon>Bacteria</taxon>
        <taxon>Bacillati</taxon>
        <taxon>Actinomycetota</taxon>
        <taxon>Actinomycetes</taxon>
        <taxon>Mycobacteriales</taxon>
        <taxon>Mycobacteriaceae</taxon>
        <taxon>Mycobacterium</taxon>
    </lineage>
</organism>
<gene>
    <name evidence="1" type="ORF">BN971_00378</name>
</gene>
<protein>
    <submittedName>
        <fullName evidence="1">Uncharacterized protein</fullName>
    </submittedName>
</protein>